<reference evidence="2" key="1">
    <citation type="submission" date="2024-07" db="EMBL/GenBank/DDBJ databases">
        <authorList>
            <person name="Yu S.T."/>
        </authorList>
    </citation>
    <scope>NUCLEOTIDE SEQUENCE</scope>
    <source>
        <strain evidence="2">R11</strain>
    </source>
</reference>
<protein>
    <submittedName>
        <fullName evidence="2">CU044_2847 family protein</fullName>
    </submittedName>
</protein>
<dbReference type="RefSeq" id="WP_369268653.1">
    <property type="nucleotide sequence ID" value="NZ_CP163432.1"/>
</dbReference>
<dbReference type="InterPro" id="IPR045794">
    <property type="entry name" value="Trypco1"/>
</dbReference>
<organism evidence="2">
    <name type="scientific">Streptomyces sp. R11</name>
    <dbReference type="NCBI Taxonomy" id="3238625"/>
    <lineage>
        <taxon>Bacteria</taxon>
        <taxon>Bacillati</taxon>
        <taxon>Actinomycetota</taxon>
        <taxon>Actinomycetes</taxon>
        <taxon>Kitasatosporales</taxon>
        <taxon>Streptomycetaceae</taxon>
        <taxon>Streptomyces</taxon>
    </lineage>
</organism>
<sequence length="97" mass="10630">MGNQVVACGLVDNIVRFEIEQTEDFRPVSTAAIVGRVQEAAEPAVAAAKAVLERIAEARPEQVELKFGIKVSGTANWIVARAVLRGSRDFQRHPQFK</sequence>
<accession>A0AB39MPX9</accession>
<evidence type="ECO:0000259" key="1">
    <source>
        <dbReference type="Pfam" id="PF19493"/>
    </source>
</evidence>
<gene>
    <name evidence="2" type="ORF">AB5J55_00130</name>
</gene>
<dbReference type="NCBIfam" id="NF041216">
    <property type="entry name" value="CU044_2847_fam"/>
    <property type="match status" value="1"/>
</dbReference>
<proteinExistence type="predicted"/>
<feature type="domain" description="Trypsin-co-occurring" evidence="1">
    <location>
        <begin position="26"/>
        <end position="82"/>
    </location>
</feature>
<dbReference type="EMBL" id="CP163432">
    <property type="protein sequence ID" value="XDQ08192.1"/>
    <property type="molecule type" value="Genomic_DNA"/>
</dbReference>
<dbReference type="Pfam" id="PF19493">
    <property type="entry name" value="Trypco1"/>
    <property type="match status" value="1"/>
</dbReference>
<dbReference type="AlphaFoldDB" id="A0AB39MPX9"/>
<name>A0AB39MPX9_9ACTN</name>
<evidence type="ECO:0000313" key="2">
    <source>
        <dbReference type="EMBL" id="XDQ08192.1"/>
    </source>
</evidence>